<sequence length="206" mass="22640">MKKLARITFIGTALILGATHANADALGVTARLNGAYSDWEYHDRESDNGFQGDLSLRFEHPIPLLPNIAVGAEHKNQDFPGEGNSLNAEFYYELIDVLGASLDAGLGFERWEMDADGIDDSDNAYANARAHFRLPISALGVEAEIKQNLDGDSVEHDRWRAGLTYDLVDLIAASTTVALGYQDETMEIEGNEWESKGAYLGLEIDF</sequence>
<reference evidence="2 3" key="1">
    <citation type="submission" date="2016-11" db="EMBL/GenBank/DDBJ databases">
        <authorList>
            <person name="Jaros S."/>
            <person name="Januszkiewicz K."/>
            <person name="Wedrychowicz H."/>
        </authorList>
    </citation>
    <scope>NUCLEOTIDE SEQUENCE [LARGE SCALE GENOMIC DNA]</scope>
    <source>
        <strain evidence="2 3">DSM 19980</strain>
    </source>
</reference>
<evidence type="ECO:0008006" key="4">
    <source>
        <dbReference type="Google" id="ProtNLM"/>
    </source>
</evidence>
<protein>
    <recommendedName>
        <fullName evidence="4">Outer membrane protein</fullName>
    </recommendedName>
</protein>
<dbReference type="OrthoDB" id="6708408at2"/>
<evidence type="ECO:0000256" key="1">
    <source>
        <dbReference type="SAM" id="SignalP"/>
    </source>
</evidence>
<keyword evidence="3" id="KW-1185">Reference proteome</keyword>
<accession>A0A1M4UT99</accession>
<organism evidence="2 3">
    <name type="scientific">Modicisalibacter ilicicola DSM 19980</name>
    <dbReference type="NCBI Taxonomy" id="1121942"/>
    <lineage>
        <taxon>Bacteria</taxon>
        <taxon>Pseudomonadati</taxon>
        <taxon>Pseudomonadota</taxon>
        <taxon>Gammaproteobacteria</taxon>
        <taxon>Oceanospirillales</taxon>
        <taxon>Halomonadaceae</taxon>
        <taxon>Modicisalibacter</taxon>
    </lineage>
</organism>
<dbReference type="AlphaFoldDB" id="A0A1M4UT99"/>
<feature type="signal peptide" evidence="1">
    <location>
        <begin position="1"/>
        <end position="23"/>
    </location>
</feature>
<evidence type="ECO:0000313" key="2">
    <source>
        <dbReference type="EMBL" id="SHE59820.1"/>
    </source>
</evidence>
<dbReference type="RefSeq" id="WP_072819853.1">
    <property type="nucleotide sequence ID" value="NZ_FQUJ01000003.1"/>
</dbReference>
<keyword evidence="1" id="KW-0732">Signal</keyword>
<proteinExistence type="predicted"/>
<dbReference type="STRING" id="1121942.SAMN02745148_00748"/>
<dbReference type="Proteomes" id="UP000184346">
    <property type="component" value="Unassembled WGS sequence"/>
</dbReference>
<dbReference type="EMBL" id="FQUJ01000003">
    <property type="protein sequence ID" value="SHE59820.1"/>
    <property type="molecule type" value="Genomic_DNA"/>
</dbReference>
<evidence type="ECO:0000313" key="3">
    <source>
        <dbReference type="Proteomes" id="UP000184346"/>
    </source>
</evidence>
<name>A0A1M4UT99_9GAMM</name>
<feature type="chain" id="PRO_5012544670" description="Outer membrane protein" evidence="1">
    <location>
        <begin position="24"/>
        <end position="206"/>
    </location>
</feature>
<gene>
    <name evidence="2" type="ORF">SAMN02745148_00748</name>
</gene>